<dbReference type="PANTHER" id="PTHR21716:SF53">
    <property type="entry name" value="PERMEASE PERM-RELATED"/>
    <property type="match status" value="1"/>
</dbReference>
<evidence type="ECO:0000256" key="4">
    <source>
        <dbReference type="ARBA" id="ARBA00022475"/>
    </source>
</evidence>
<comment type="subcellular location">
    <subcellularLocation>
        <location evidence="1">Cell membrane</location>
        <topology evidence="1">Multi-pass membrane protein</topology>
    </subcellularLocation>
</comment>
<evidence type="ECO:0000256" key="5">
    <source>
        <dbReference type="ARBA" id="ARBA00022692"/>
    </source>
</evidence>
<feature type="transmembrane region" description="Helical" evidence="8">
    <location>
        <begin position="239"/>
        <end position="265"/>
    </location>
</feature>
<comment type="similarity">
    <text evidence="2">Belongs to the autoinducer-2 exporter (AI-2E) (TC 2.A.86) family.</text>
</comment>
<evidence type="ECO:0000256" key="1">
    <source>
        <dbReference type="ARBA" id="ARBA00004651"/>
    </source>
</evidence>
<keyword evidence="3" id="KW-0813">Transport</keyword>
<keyword evidence="6 8" id="KW-1133">Transmembrane helix</keyword>
<feature type="transmembrane region" description="Helical" evidence="8">
    <location>
        <begin position="306"/>
        <end position="331"/>
    </location>
</feature>
<organism evidence="9">
    <name type="scientific">hydrothermal vent metagenome</name>
    <dbReference type="NCBI Taxonomy" id="652676"/>
    <lineage>
        <taxon>unclassified sequences</taxon>
        <taxon>metagenomes</taxon>
        <taxon>ecological metagenomes</taxon>
    </lineage>
</organism>
<dbReference type="EMBL" id="UOFH01000175">
    <property type="protein sequence ID" value="VAW61171.1"/>
    <property type="molecule type" value="Genomic_DNA"/>
</dbReference>
<evidence type="ECO:0000256" key="6">
    <source>
        <dbReference type="ARBA" id="ARBA00022989"/>
    </source>
</evidence>
<keyword evidence="5 8" id="KW-0812">Transmembrane</keyword>
<name>A0A3B0X076_9ZZZZ</name>
<dbReference type="PANTHER" id="PTHR21716">
    <property type="entry name" value="TRANSMEMBRANE PROTEIN"/>
    <property type="match status" value="1"/>
</dbReference>
<dbReference type="AlphaFoldDB" id="A0A3B0X076"/>
<reference evidence="9" key="1">
    <citation type="submission" date="2018-06" db="EMBL/GenBank/DDBJ databases">
        <authorList>
            <person name="Zhirakovskaya E."/>
        </authorList>
    </citation>
    <scope>NUCLEOTIDE SEQUENCE</scope>
</reference>
<feature type="transmembrane region" description="Helical" evidence="8">
    <location>
        <begin position="277"/>
        <end position="300"/>
    </location>
</feature>
<keyword evidence="4" id="KW-1003">Cell membrane</keyword>
<protein>
    <submittedName>
        <fullName evidence="9">Permease PerM (= YfgO)</fullName>
    </submittedName>
</protein>
<dbReference type="GO" id="GO:0055085">
    <property type="term" value="P:transmembrane transport"/>
    <property type="evidence" value="ECO:0007669"/>
    <property type="project" value="TreeGrafter"/>
</dbReference>
<accession>A0A3B0X076</accession>
<feature type="transmembrane region" description="Helical" evidence="8">
    <location>
        <begin position="216"/>
        <end position="233"/>
    </location>
</feature>
<keyword evidence="7 8" id="KW-0472">Membrane</keyword>
<feature type="transmembrane region" description="Helical" evidence="8">
    <location>
        <begin position="155"/>
        <end position="176"/>
    </location>
</feature>
<gene>
    <name evidence="9" type="ORF">MNBD_GAMMA08-3159</name>
</gene>
<evidence type="ECO:0000256" key="2">
    <source>
        <dbReference type="ARBA" id="ARBA00009773"/>
    </source>
</evidence>
<feature type="transmembrane region" description="Helical" evidence="8">
    <location>
        <begin position="64"/>
        <end position="88"/>
    </location>
</feature>
<evidence type="ECO:0000256" key="8">
    <source>
        <dbReference type="SAM" id="Phobius"/>
    </source>
</evidence>
<evidence type="ECO:0000313" key="9">
    <source>
        <dbReference type="EMBL" id="VAW61171.1"/>
    </source>
</evidence>
<dbReference type="Pfam" id="PF01594">
    <property type="entry name" value="AI-2E_transport"/>
    <property type="match status" value="1"/>
</dbReference>
<evidence type="ECO:0000256" key="3">
    <source>
        <dbReference type="ARBA" id="ARBA00022448"/>
    </source>
</evidence>
<feature type="transmembrane region" description="Helical" evidence="8">
    <location>
        <begin position="20"/>
        <end position="52"/>
    </location>
</feature>
<dbReference type="GO" id="GO:0005886">
    <property type="term" value="C:plasma membrane"/>
    <property type="evidence" value="ECO:0007669"/>
    <property type="project" value="UniProtKB-SubCell"/>
</dbReference>
<sequence length="354" mass="38974">MIDVLRAWYVRNFSDPQAVILALMIIFGVALFAFMGQVLTPVIAAVVIAYVLEGVVRKLCRLKIPHLLSVSLVVVGFVVLLLVLMLGLTPVISTQMSQFFLEVPSMLTKGQSLLISLPKEYPFISEQQIQDIVSHVNTEIASIGQLVVSRSVSSVVNLFTVLVYMVVVPLLVFFFLKDKENILQWLSRFLPKEDGLATKVWKDVDVKIGSYIRGKLLEVVIVGIATYIPLKIFDLQYAALLSLFVGLSVIIPYVGAVAVTIPVALIAYFQFGPGSEFLYIMLAYLIVQFLDGNILVPLLFSEVVNMHPAAIIMSVLVFGGLWGVWGVFFAIPLATLIQAVINAWPIDAAENSAL</sequence>
<proteinExistence type="inferred from homology"/>
<evidence type="ECO:0000256" key="7">
    <source>
        <dbReference type="ARBA" id="ARBA00023136"/>
    </source>
</evidence>
<dbReference type="InterPro" id="IPR002549">
    <property type="entry name" value="AI-2E-like"/>
</dbReference>